<feature type="transmembrane region" description="Helical" evidence="2">
    <location>
        <begin position="72"/>
        <end position="89"/>
    </location>
</feature>
<evidence type="ECO:0000256" key="2">
    <source>
        <dbReference type="SAM" id="Phobius"/>
    </source>
</evidence>
<keyword evidence="2" id="KW-0812">Transmembrane</keyword>
<dbReference type="GO" id="GO:0005886">
    <property type="term" value="C:plasma membrane"/>
    <property type="evidence" value="ECO:0007669"/>
    <property type="project" value="UniProtKB-SubCell"/>
</dbReference>
<dbReference type="AlphaFoldDB" id="A0A8J8AZ61"/>
<dbReference type="InterPro" id="IPR007401">
    <property type="entry name" value="DUF454"/>
</dbReference>
<dbReference type="EMBL" id="JAGQFT010000337">
    <property type="protein sequence ID" value="MBR0564426.1"/>
    <property type="molecule type" value="Genomic_DNA"/>
</dbReference>
<keyword evidence="1 2" id="KW-0472">Membrane</keyword>
<keyword evidence="2" id="KW-1133">Transmembrane helix</keyword>
<keyword evidence="1" id="KW-1003">Cell membrane</keyword>
<accession>A0A8J8AZ61</accession>
<name>A0A8J8AZ61_9GAMM</name>
<gene>
    <name evidence="3" type="ORF">KB893_18285</name>
</gene>
<evidence type="ECO:0000256" key="1">
    <source>
        <dbReference type="PIRNR" id="PIRNR016789"/>
    </source>
</evidence>
<sequence length="137" mass="14980">MPRVLWLVAAYLFLVLGLIGAVLPGMPTTVFVLLAAWAATNGSPRLRAWLMRHRVFGPTIRDWEAHGAVGRRAKWMATLAMVACAAIAFVFAPRWAAWLSVAVMGVVDTWLWLRPEPPAAVTGAGPVAERAHRDDEP</sequence>
<organism evidence="3">
    <name type="scientific">Coralloluteibacterium stylophorae</name>
    <dbReference type="NCBI Taxonomy" id="1776034"/>
    <lineage>
        <taxon>Bacteria</taxon>
        <taxon>Pseudomonadati</taxon>
        <taxon>Pseudomonadota</taxon>
        <taxon>Gammaproteobacteria</taxon>
        <taxon>Lysobacterales</taxon>
        <taxon>Lysobacteraceae</taxon>
        <taxon>Coralloluteibacterium</taxon>
    </lineage>
</organism>
<proteinExistence type="predicted"/>
<dbReference type="Pfam" id="PF04304">
    <property type="entry name" value="DUF454"/>
    <property type="match status" value="1"/>
</dbReference>
<keyword evidence="1" id="KW-0997">Cell inner membrane</keyword>
<comment type="subcellular location">
    <subcellularLocation>
        <location evidence="1">Cell inner membrane</location>
        <topology evidence="1">Multi-pass membrane protein</topology>
    </subcellularLocation>
</comment>
<comment type="caution">
    <text evidence="3">The sequence shown here is derived from an EMBL/GenBank/DDBJ whole genome shotgun (WGS) entry which is preliminary data.</text>
</comment>
<dbReference type="PANTHER" id="PTHR35813">
    <property type="entry name" value="INNER MEMBRANE PROTEIN YBAN"/>
    <property type="match status" value="1"/>
</dbReference>
<reference evidence="3" key="1">
    <citation type="submission" date="2021-04" db="EMBL/GenBank/DDBJ databases">
        <authorList>
            <person name="Karlyshev A.V."/>
        </authorList>
    </citation>
    <scope>NUCLEOTIDE SEQUENCE</scope>
    <source>
        <strain evidence="3">LMG 29479</strain>
    </source>
</reference>
<evidence type="ECO:0000313" key="3">
    <source>
        <dbReference type="EMBL" id="MBR0564426.1"/>
    </source>
</evidence>
<protein>
    <recommendedName>
        <fullName evidence="1">Inner membrane protein</fullName>
    </recommendedName>
</protein>
<dbReference type="PIRSF" id="PIRSF016789">
    <property type="entry name" value="DUF454"/>
    <property type="match status" value="1"/>
</dbReference>
<dbReference type="PANTHER" id="PTHR35813:SF1">
    <property type="entry name" value="INNER MEMBRANE PROTEIN YBAN"/>
    <property type="match status" value="1"/>
</dbReference>